<evidence type="ECO:0000313" key="2">
    <source>
        <dbReference type="Proteomes" id="UP001058003"/>
    </source>
</evidence>
<dbReference type="Pfam" id="PF06224">
    <property type="entry name" value="AlkZ-like"/>
    <property type="match status" value="1"/>
</dbReference>
<sequence>MKVTWKQVATWRMQRQYVHPRTKRTASEIVGRLCGVQAQVWSAAELAVALRQTTPDTDAVDRDVADLTLMKTWAMRGTLHLLRPDDAGAFLSLMADAGSWLKPSWTKASGVSPKQVDELTEEVSGILDGGAELTRDELVTRLIADKRFKGMEERLRSGWGSVLKPLAWRGALCHGPNKGNKITFTSPAKKFGADWKGVPEPDDAAPVAIEAYLGAYGPATADTFDRWLTLNSTSKPKLRKWFAALEDRLTEVDVEGRKAFILTEHADALADAKPCKGVKLLGHFDQYILGPGTKDDALLDAKHRTAVSRAAGWISPIVVVDGRVEAVWEIDGKELVVTPFDGVALPEKDLQKEATHVGKANGISGLTVRVA</sequence>
<proteinExistence type="predicted"/>
<dbReference type="PANTHER" id="PTHR38479:SF2">
    <property type="entry name" value="WINGED HELIX DNA-BINDING DOMAIN-CONTAINING PROTEIN"/>
    <property type="match status" value="1"/>
</dbReference>
<reference evidence="1" key="1">
    <citation type="submission" date="2021-04" db="EMBL/GenBank/DDBJ databases">
        <title>Dactylosporangium aurantiacum NRRL B-8018 full assembly.</title>
        <authorList>
            <person name="Hartkoorn R.C."/>
            <person name="Beaudoing E."/>
            <person name="Hot D."/>
        </authorList>
    </citation>
    <scope>NUCLEOTIDE SEQUENCE</scope>
    <source>
        <strain evidence="1">NRRL B-8018</strain>
    </source>
</reference>
<dbReference type="Proteomes" id="UP001058003">
    <property type="component" value="Chromosome"/>
</dbReference>
<evidence type="ECO:0000313" key="1">
    <source>
        <dbReference type="EMBL" id="UWZ57523.1"/>
    </source>
</evidence>
<name>A0A9Q9IR73_9ACTN</name>
<accession>A0A9Q9IR73</accession>
<dbReference type="AlphaFoldDB" id="A0A9Q9IR73"/>
<dbReference type="PANTHER" id="PTHR38479">
    <property type="entry name" value="LMO0824 PROTEIN"/>
    <property type="match status" value="1"/>
</dbReference>
<keyword evidence="2" id="KW-1185">Reference proteome</keyword>
<dbReference type="RefSeq" id="WP_033359307.1">
    <property type="nucleotide sequence ID" value="NZ_CP073767.1"/>
</dbReference>
<dbReference type="EMBL" id="CP073767">
    <property type="protein sequence ID" value="UWZ57523.1"/>
    <property type="molecule type" value="Genomic_DNA"/>
</dbReference>
<dbReference type="KEGG" id="daur:Daura_16010"/>
<organism evidence="1 2">
    <name type="scientific">Dactylosporangium aurantiacum</name>
    <dbReference type="NCBI Taxonomy" id="35754"/>
    <lineage>
        <taxon>Bacteria</taxon>
        <taxon>Bacillati</taxon>
        <taxon>Actinomycetota</taxon>
        <taxon>Actinomycetes</taxon>
        <taxon>Micromonosporales</taxon>
        <taxon>Micromonosporaceae</taxon>
        <taxon>Dactylosporangium</taxon>
    </lineage>
</organism>
<gene>
    <name evidence="1" type="ORF">Daura_16010</name>
</gene>
<dbReference type="InterPro" id="IPR009351">
    <property type="entry name" value="AlkZ-like"/>
</dbReference>
<protein>
    <submittedName>
        <fullName evidence="1">AlkZ family DNA glycosylase</fullName>
    </submittedName>
</protein>
<dbReference type="OrthoDB" id="9148135at2"/>